<reference evidence="2" key="1">
    <citation type="submission" date="2018-02" db="EMBL/GenBank/DDBJ databases">
        <title>Rhizophora mucronata_Transcriptome.</title>
        <authorList>
            <person name="Meera S.P."/>
            <person name="Sreeshan A."/>
            <person name="Augustine A."/>
        </authorList>
    </citation>
    <scope>NUCLEOTIDE SEQUENCE</scope>
    <source>
        <tissue evidence="2">Leaf</tissue>
    </source>
</reference>
<keyword evidence="1" id="KW-0472">Membrane</keyword>
<organism evidence="2">
    <name type="scientific">Rhizophora mucronata</name>
    <name type="common">Asiatic mangrove</name>
    <dbReference type="NCBI Taxonomy" id="61149"/>
    <lineage>
        <taxon>Eukaryota</taxon>
        <taxon>Viridiplantae</taxon>
        <taxon>Streptophyta</taxon>
        <taxon>Embryophyta</taxon>
        <taxon>Tracheophyta</taxon>
        <taxon>Spermatophyta</taxon>
        <taxon>Magnoliopsida</taxon>
        <taxon>eudicotyledons</taxon>
        <taxon>Gunneridae</taxon>
        <taxon>Pentapetalae</taxon>
        <taxon>rosids</taxon>
        <taxon>fabids</taxon>
        <taxon>Malpighiales</taxon>
        <taxon>Rhizophoraceae</taxon>
        <taxon>Rhizophora</taxon>
    </lineage>
</organism>
<feature type="transmembrane region" description="Helical" evidence="1">
    <location>
        <begin position="54"/>
        <end position="75"/>
    </location>
</feature>
<accession>A0A2P2IWU2</accession>
<name>A0A2P2IWU2_RHIMU</name>
<keyword evidence="1" id="KW-1133">Transmembrane helix</keyword>
<dbReference type="EMBL" id="GGEC01005189">
    <property type="protein sequence ID" value="MBW85672.1"/>
    <property type="molecule type" value="Transcribed_RNA"/>
</dbReference>
<sequence>MLAWFFKAFFFFNFFYDCHWSIVVLYIFDIMYADMDIYVLGFNDNNLHKIVSTLHCVFYSFIFHASLFLVLLLHFL</sequence>
<feature type="transmembrane region" description="Helical" evidence="1">
    <location>
        <begin position="20"/>
        <end position="42"/>
    </location>
</feature>
<proteinExistence type="predicted"/>
<protein>
    <submittedName>
        <fullName evidence="2">Uncharacterized protein</fullName>
    </submittedName>
</protein>
<keyword evidence="1" id="KW-0812">Transmembrane</keyword>
<evidence type="ECO:0000256" key="1">
    <source>
        <dbReference type="SAM" id="Phobius"/>
    </source>
</evidence>
<evidence type="ECO:0000313" key="2">
    <source>
        <dbReference type="EMBL" id="MBW85672.1"/>
    </source>
</evidence>
<dbReference type="AlphaFoldDB" id="A0A2P2IWU2"/>